<name>A0A0N1HAP2_9EURO</name>
<evidence type="ECO:0000256" key="1">
    <source>
        <dbReference type="SAM" id="MobiDB-lite"/>
    </source>
</evidence>
<dbReference type="AlphaFoldDB" id="A0A0N1HAP2"/>
<sequence length="313" mass="34908">MAQKTKRKGIILLYFVVTSKKPRLTNSRRPKEQHDRPESDTDICWSSDPVVGDSSDYEPLVSKNARTDVWATTLRGIVVTKERELRDQLAVRKAALNNDADDFKAKLLPIFLEALHPLDPNDARVMEYTDDISMLNNNSKSEQGAPVLHVPVTCCGEQKYCVDISDMVANCESLVKAYRDLAPEPSKRNEVPKESTMHPRLTAWQSEFAEDKQAILQMLVAGKKVAMREVEVMLADRYREVRGRSNLSRDEEMKGRHLLAKGTSANGGAADEGGGRENENGMDTTEPLMGWGNAAHDVQKAMGRLGRLVDGQV</sequence>
<dbReference type="RefSeq" id="XP_018005118.1">
    <property type="nucleotide sequence ID" value="XM_018142471.1"/>
</dbReference>
<organism evidence="2 3">
    <name type="scientific">Cyphellophora attinorum</name>
    <dbReference type="NCBI Taxonomy" id="1664694"/>
    <lineage>
        <taxon>Eukaryota</taxon>
        <taxon>Fungi</taxon>
        <taxon>Dikarya</taxon>
        <taxon>Ascomycota</taxon>
        <taxon>Pezizomycotina</taxon>
        <taxon>Eurotiomycetes</taxon>
        <taxon>Chaetothyriomycetidae</taxon>
        <taxon>Chaetothyriales</taxon>
        <taxon>Cyphellophoraceae</taxon>
        <taxon>Cyphellophora</taxon>
    </lineage>
</organism>
<reference evidence="2 3" key="1">
    <citation type="submission" date="2015-06" db="EMBL/GenBank/DDBJ databases">
        <title>Draft genome of the ant-associated black yeast Phialophora attae CBS 131958.</title>
        <authorList>
            <person name="Moreno L.F."/>
            <person name="Stielow B.J."/>
            <person name="de Hoog S."/>
            <person name="Vicente V.A."/>
            <person name="Weiss V.A."/>
            <person name="de Vries M."/>
            <person name="Cruz L.M."/>
            <person name="Souza E.M."/>
        </authorList>
    </citation>
    <scope>NUCLEOTIDE SEQUENCE [LARGE SCALE GENOMIC DNA]</scope>
    <source>
        <strain evidence="2 3">CBS 131958</strain>
    </source>
</reference>
<feature type="region of interest" description="Disordered" evidence="1">
    <location>
        <begin position="24"/>
        <end position="44"/>
    </location>
</feature>
<dbReference type="VEuPathDB" id="FungiDB:AB675_2497"/>
<comment type="caution">
    <text evidence="2">The sequence shown here is derived from an EMBL/GenBank/DDBJ whole genome shotgun (WGS) entry which is preliminary data.</text>
</comment>
<gene>
    <name evidence="2" type="ORF">AB675_2497</name>
</gene>
<feature type="compositionally biased region" description="Basic and acidic residues" evidence="1">
    <location>
        <begin position="29"/>
        <end position="39"/>
    </location>
</feature>
<evidence type="ECO:0000313" key="2">
    <source>
        <dbReference type="EMBL" id="KPI45155.1"/>
    </source>
</evidence>
<dbReference type="OrthoDB" id="4143634at2759"/>
<evidence type="ECO:0000313" key="3">
    <source>
        <dbReference type="Proteomes" id="UP000038010"/>
    </source>
</evidence>
<dbReference type="GeneID" id="28734351"/>
<protein>
    <submittedName>
        <fullName evidence="2">Uncharacterized protein</fullName>
    </submittedName>
</protein>
<proteinExistence type="predicted"/>
<dbReference type="Proteomes" id="UP000038010">
    <property type="component" value="Unassembled WGS sequence"/>
</dbReference>
<feature type="region of interest" description="Disordered" evidence="1">
    <location>
        <begin position="261"/>
        <end position="284"/>
    </location>
</feature>
<keyword evidence="3" id="KW-1185">Reference proteome</keyword>
<dbReference type="STRING" id="1664694.A0A0N1HAP2"/>
<dbReference type="EMBL" id="LFJN01000002">
    <property type="protein sequence ID" value="KPI45155.1"/>
    <property type="molecule type" value="Genomic_DNA"/>
</dbReference>
<accession>A0A0N1HAP2</accession>